<keyword evidence="14 18" id="KW-0520">NAD</keyword>
<evidence type="ECO:0000256" key="3">
    <source>
        <dbReference type="ARBA" id="ARBA00001947"/>
    </source>
</evidence>
<keyword evidence="15 18" id="KW-0057">Aromatic amino acid biosynthesis</keyword>
<comment type="cofactor">
    <cofactor evidence="3">
        <name>Zn(2+)</name>
        <dbReference type="ChEBI" id="CHEBI:29105"/>
    </cofactor>
</comment>
<dbReference type="InterPro" id="IPR056179">
    <property type="entry name" value="DHQS_C"/>
</dbReference>
<evidence type="ECO:0000256" key="9">
    <source>
        <dbReference type="ARBA" id="ARBA00022490"/>
    </source>
</evidence>
<evidence type="ECO:0000313" key="21">
    <source>
        <dbReference type="EMBL" id="MBB5323404.1"/>
    </source>
</evidence>
<evidence type="ECO:0000256" key="18">
    <source>
        <dbReference type="HAMAP-Rule" id="MF_00110"/>
    </source>
</evidence>
<evidence type="ECO:0000256" key="16">
    <source>
        <dbReference type="ARBA" id="ARBA00023239"/>
    </source>
</evidence>
<comment type="similarity">
    <text evidence="6 18">Belongs to the sugar phosphate cyclases superfamily. Dehydroquinate synthase family.</text>
</comment>
<feature type="binding site" evidence="18">
    <location>
        <position position="185"/>
    </location>
    <ligand>
        <name>Zn(2+)</name>
        <dbReference type="ChEBI" id="CHEBI:29105"/>
    </ligand>
</feature>
<proteinExistence type="inferred from homology"/>
<evidence type="ECO:0000256" key="4">
    <source>
        <dbReference type="ARBA" id="ARBA00004496"/>
    </source>
</evidence>
<protein>
    <recommendedName>
        <fullName evidence="8 18">3-dehydroquinate synthase</fullName>
        <shortName evidence="18">DHQS</shortName>
        <ecNumber evidence="7 18">4.2.3.4</ecNumber>
    </recommendedName>
</protein>
<evidence type="ECO:0000259" key="19">
    <source>
        <dbReference type="Pfam" id="PF01761"/>
    </source>
</evidence>
<dbReference type="FunFam" id="3.40.50.1970:FF:000007">
    <property type="entry name" value="Pentafunctional AROM polypeptide"/>
    <property type="match status" value="1"/>
</dbReference>
<feature type="binding site" evidence="18">
    <location>
        <begin position="73"/>
        <end position="78"/>
    </location>
    <ligand>
        <name>NAD(+)</name>
        <dbReference type="ChEBI" id="CHEBI:57540"/>
    </ligand>
</feature>
<dbReference type="Proteomes" id="UP000520011">
    <property type="component" value="Unassembled WGS sequence"/>
</dbReference>
<dbReference type="UniPathway" id="UPA00053">
    <property type="reaction ID" value="UER00085"/>
</dbReference>
<dbReference type="GO" id="GO:0009423">
    <property type="term" value="P:chorismate biosynthetic process"/>
    <property type="evidence" value="ECO:0007669"/>
    <property type="project" value="UniProtKB-UniRule"/>
</dbReference>
<reference evidence="21 22" key="1">
    <citation type="submission" date="2020-08" db="EMBL/GenBank/DDBJ databases">
        <title>Genomic Encyclopedia of Type Strains, Phase IV (KMG-IV): sequencing the most valuable type-strain genomes for metagenomic binning, comparative biology and taxonomic classification.</title>
        <authorList>
            <person name="Goeker M."/>
        </authorList>
    </citation>
    <scope>NUCLEOTIDE SEQUENCE [LARGE SCALE GENOMIC DNA]</scope>
    <source>
        <strain evidence="21 22">DSM 16325</strain>
    </source>
</reference>
<comment type="caution">
    <text evidence="21">The sequence shown here is derived from an EMBL/GenBank/DDBJ whole genome shotgun (WGS) entry which is preliminary data.</text>
</comment>
<evidence type="ECO:0000256" key="6">
    <source>
        <dbReference type="ARBA" id="ARBA00005412"/>
    </source>
</evidence>
<dbReference type="GO" id="GO:0009073">
    <property type="term" value="P:aromatic amino acid family biosynthetic process"/>
    <property type="evidence" value="ECO:0007669"/>
    <property type="project" value="UniProtKB-KW"/>
</dbReference>
<evidence type="ECO:0000256" key="8">
    <source>
        <dbReference type="ARBA" id="ARBA00017684"/>
    </source>
</evidence>
<dbReference type="PANTHER" id="PTHR43622:SF7">
    <property type="entry name" value="3-DEHYDROQUINATE SYNTHASE, CHLOROPLASTIC"/>
    <property type="match status" value="1"/>
</dbReference>
<keyword evidence="16 18" id="KW-0456">Lyase</keyword>
<dbReference type="Gene3D" id="1.20.1090.10">
    <property type="entry name" value="Dehydroquinate synthase-like - alpha domain"/>
    <property type="match status" value="1"/>
</dbReference>
<dbReference type="GO" id="GO:0005737">
    <property type="term" value="C:cytoplasm"/>
    <property type="evidence" value="ECO:0007669"/>
    <property type="project" value="UniProtKB-SubCell"/>
</dbReference>
<evidence type="ECO:0000256" key="11">
    <source>
        <dbReference type="ARBA" id="ARBA00022723"/>
    </source>
</evidence>
<evidence type="ECO:0000256" key="10">
    <source>
        <dbReference type="ARBA" id="ARBA00022605"/>
    </source>
</evidence>
<dbReference type="Gene3D" id="3.40.50.1970">
    <property type="match status" value="1"/>
</dbReference>
<dbReference type="PIRSF" id="PIRSF001455">
    <property type="entry name" value="DHQ_synth"/>
    <property type="match status" value="1"/>
</dbReference>
<comment type="subcellular location">
    <subcellularLocation>
        <location evidence="4 18">Cytoplasm</location>
    </subcellularLocation>
</comment>
<feature type="binding site" evidence="18">
    <location>
        <position position="265"/>
    </location>
    <ligand>
        <name>Zn(2+)</name>
        <dbReference type="ChEBI" id="CHEBI:29105"/>
    </ligand>
</feature>
<dbReference type="InterPro" id="IPR016037">
    <property type="entry name" value="DHQ_synth_AroB"/>
</dbReference>
<evidence type="ECO:0000256" key="7">
    <source>
        <dbReference type="ARBA" id="ARBA00013031"/>
    </source>
</evidence>
<dbReference type="AlphaFoldDB" id="A0A7W8IMZ0"/>
<dbReference type="GO" id="GO:0000166">
    <property type="term" value="F:nucleotide binding"/>
    <property type="evidence" value="ECO:0007669"/>
    <property type="project" value="UniProtKB-KW"/>
</dbReference>
<dbReference type="InterPro" id="IPR050071">
    <property type="entry name" value="Dehydroquinate_synthase"/>
</dbReference>
<feature type="binding site" evidence="18">
    <location>
        <position position="143"/>
    </location>
    <ligand>
        <name>NAD(+)</name>
        <dbReference type="ChEBI" id="CHEBI:57540"/>
    </ligand>
</feature>
<feature type="binding site" evidence="18">
    <location>
        <begin position="107"/>
        <end position="111"/>
    </location>
    <ligand>
        <name>NAD(+)</name>
        <dbReference type="ChEBI" id="CHEBI:57540"/>
    </ligand>
</feature>
<evidence type="ECO:0000256" key="13">
    <source>
        <dbReference type="ARBA" id="ARBA00022833"/>
    </source>
</evidence>
<feature type="binding site" evidence="18">
    <location>
        <position position="152"/>
    </location>
    <ligand>
        <name>NAD(+)</name>
        <dbReference type="ChEBI" id="CHEBI:57540"/>
    </ligand>
</feature>
<feature type="domain" description="3-dehydroquinate synthase C-terminal" evidence="20">
    <location>
        <begin position="182"/>
        <end position="325"/>
    </location>
</feature>
<dbReference type="GO" id="GO:0008652">
    <property type="term" value="P:amino acid biosynthetic process"/>
    <property type="evidence" value="ECO:0007669"/>
    <property type="project" value="UniProtKB-KW"/>
</dbReference>
<dbReference type="RefSeq" id="WP_183251122.1">
    <property type="nucleotide sequence ID" value="NZ_JACHEP010000001.1"/>
</dbReference>
<keyword evidence="12 18" id="KW-0547">Nucleotide-binding</keyword>
<comment type="cofactor">
    <cofactor evidence="18">
        <name>Co(2+)</name>
        <dbReference type="ChEBI" id="CHEBI:48828"/>
    </cofactor>
    <cofactor evidence="18">
        <name>Zn(2+)</name>
        <dbReference type="ChEBI" id="CHEBI:29105"/>
    </cofactor>
    <text evidence="18">Binds 1 divalent metal cation per subunit. Can use either Co(2+) or Zn(2+).</text>
</comment>
<dbReference type="GO" id="GO:0046872">
    <property type="term" value="F:metal ion binding"/>
    <property type="evidence" value="ECO:0007669"/>
    <property type="project" value="UniProtKB-KW"/>
</dbReference>
<dbReference type="PANTHER" id="PTHR43622">
    <property type="entry name" value="3-DEHYDROQUINATE SYNTHASE"/>
    <property type="match status" value="1"/>
</dbReference>
<dbReference type="SUPFAM" id="SSF56796">
    <property type="entry name" value="Dehydroquinate synthase-like"/>
    <property type="match status" value="1"/>
</dbReference>
<evidence type="ECO:0000256" key="12">
    <source>
        <dbReference type="ARBA" id="ARBA00022741"/>
    </source>
</evidence>
<comment type="function">
    <text evidence="18">Catalyzes the conversion of 3-deoxy-D-arabino-heptulosonate 7-phosphate (DAHP) to dehydroquinate (DHQ).</text>
</comment>
<evidence type="ECO:0000256" key="14">
    <source>
        <dbReference type="ARBA" id="ARBA00023027"/>
    </source>
</evidence>
<keyword evidence="13 18" id="KW-0862">Zinc</keyword>
<dbReference type="NCBIfam" id="TIGR01357">
    <property type="entry name" value="aroB"/>
    <property type="match status" value="1"/>
</dbReference>
<feature type="binding site" evidence="18">
    <location>
        <position position="248"/>
    </location>
    <ligand>
        <name>Zn(2+)</name>
        <dbReference type="ChEBI" id="CHEBI:29105"/>
    </ligand>
</feature>
<comment type="caution">
    <text evidence="18">Lacks conserved residue(s) required for the propagation of feature annotation.</text>
</comment>
<comment type="cofactor">
    <cofactor evidence="2 18">
        <name>NAD(+)</name>
        <dbReference type="ChEBI" id="CHEBI:57540"/>
    </cofactor>
</comment>
<name>A0A7W8IMZ0_9BACL</name>
<evidence type="ECO:0000256" key="17">
    <source>
        <dbReference type="ARBA" id="ARBA00023285"/>
    </source>
</evidence>
<dbReference type="Pfam" id="PF01761">
    <property type="entry name" value="DHQ_synthase"/>
    <property type="match status" value="1"/>
</dbReference>
<sequence>MERMTIQTATKQYPLFLGEGMIESLPQLLAELGFSSGTKLLIVTDETIEKLYLSELLVSLRRSYDVYTHIIPSGEAAKSFEHYYACQTAALEYRLDRHSLIIAFGGGVVGDLAGFVAATFMRGISYIQVPTTLLAHDSAVGGKVAINHPLGKNMIGAFHQPEAVIYDIQFLQSLPERELRSGFAEVVKHALIGDRAFYEWLRNNIHSLEDIKREKLRYCIRKGIEVKARIVLEDEKETGVRAHLNFGHTLAHAIESELGYGATTHGDAVALGMLFAVFVSERVYGLSFAGEHFTKWFQSYGFPVLLPKQLDPKQLLQKMKGDKKARTGNVRMVLLKGIGNVQVETIDDEQLLSLLYEFSQRGEERVHD</sequence>
<comment type="pathway">
    <text evidence="5 18">Metabolic intermediate biosynthesis; chorismate biosynthesis; chorismate from D-erythrose 4-phosphate and phosphoenolpyruvate: step 2/7.</text>
</comment>
<dbReference type="InterPro" id="IPR030963">
    <property type="entry name" value="DHQ_synth_fam"/>
</dbReference>
<dbReference type="CDD" id="cd08195">
    <property type="entry name" value="DHQS"/>
    <property type="match status" value="1"/>
</dbReference>
<evidence type="ECO:0000256" key="2">
    <source>
        <dbReference type="ARBA" id="ARBA00001911"/>
    </source>
</evidence>
<dbReference type="InterPro" id="IPR030960">
    <property type="entry name" value="DHQS/DOIS_N"/>
</dbReference>
<dbReference type="HAMAP" id="MF_00110">
    <property type="entry name" value="DHQ_synthase"/>
    <property type="match status" value="1"/>
</dbReference>
<evidence type="ECO:0000256" key="15">
    <source>
        <dbReference type="ARBA" id="ARBA00023141"/>
    </source>
</evidence>
<accession>A0A7W8IMZ0</accession>
<evidence type="ECO:0000256" key="5">
    <source>
        <dbReference type="ARBA" id="ARBA00004661"/>
    </source>
</evidence>
<keyword evidence="17 18" id="KW-0170">Cobalt</keyword>
<evidence type="ECO:0000259" key="20">
    <source>
        <dbReference type="Pfam" id="PF24621"/>
    </source>
</evidence>
<gene>
    <name evidence="18" type="primary">aroB</name>
    <name evidence="21" type="ORF">HNQ34_000481</name>
</gene>
<keyword evidence="9 18" id="KW-0963">Cytoplasm</keyword>
<organism evidence="21 22">
    <name type="scientific">Anoxybacteroides tepidamans</name>
    <dbReference type="NCBI Taxonomy" id="265948"/>
    <lineage>
        <taxon>Bacteria</taxon>
        <taxon>Bacillati</taxon>
        <taxon>Bacillota</taxon>
        <taxon>Bacilli</taxon>
        <taxon>Bacillales</taxon>
        <taxon>Anoxybacillaceae</taxon>
        <taxon>Anoxybacteroides</taxon>
    </lineage>
</organism>
<feature type="domain" description="3-dehydroquinate synthase N-terminal" evidence="19">
    <location>
        <begin position="70"/>
        <end position="180"/>
    </location>
</feature>
<evidence type="ECO:0000313" key="22">
    <source>
        <dbReference type="Proteomes" id="UP000520011"/>
    </source>
</evidence>
<comment type="catalytic activity">
    <reaction evidence="1 18">
        <text>7-phospho-2-dehydro-3-deoxy-D-arabino-heptonate = 3-dehydroquinate + phosphate</text>
        <dbReference type="Rhea" id="RHEA:21968"/>
        <dbReference type="ChEBI" id="CHEBI:32364"/>
        <dbReference type="ChEBI" id="CHEBI:43474"/>
        <dbReference type="ChEBI" id="CHEBI:58394"/>
        <dbReference type="EC" id="4.2.3.4"/>
    </reaction>
</comment>
<dbReference type="EMBL" id="JACHEP010000001">
    <property type="protein sequence ID" value="MBB5323404.1"/>
    <property type="molecule type" value="Genomic_DNA"/>
</dbReference>
<keyword evidence="10 18" id="KW-0028">Amino-acid biosynthesis</keyword>
<evidence type="ECO:0000256" key="1">
    <source>
        <dbReference type="ARBA" id="ARBA00001393"/>
    </source>
</evidence>
<keyword evidence="11 18" id="KW-0479">Metal-binding</keyword>
<feature type="binding site" evidence="18">
    <location>
        <begin position="131"/>
        <end position="132"/>
    </location>
    <ligand>
        <name>NAD(+)</name>
        <dbReference type="ChEBI" id="CHEBI:57540"/>
    </ligand>
</feature>
<dbReference type="Pfam" id="PF24621">
    <property type="entry name" value="DHQS_C"/>
    <property type="match status" value="1"/>
</dbReference>
<dbReference type="EC" id="4.2.3.4" evidence="7 18"/>
<keyword evidence="22" id="KW-1185">Reference proteome</keyword>
<dbReference type="GO" id="GO:0003856">
    <property type="term" value="F:3-dehydroquinate synthase activity"/>
    <property type="evidence" value="ECO:0007669"/>
    <property type="project" value="UniProtKB-UniRule"/>
</dbReference>